<dbReference type="VEuPathDB" id="AmoebaDB:DICPUDRAFT_75029"/>
<evidence type="ECO:0000313" key="10">
    <source>
        <dbReference type="Proteomes" id="UP000001064"/>
    </source>
</evidence>
<keyword evidence="2" id="KW-0813">Transport</keyword>
<dbReference type="InterPro" id="IPR003445">
    <property type="entry name" value="Cat_transpt"/>
</dbReference>
<keyword evidence="3 8" id="KW-0812">Transmembrane</keyword>
<dbReference type="EMBL" id="GL870958">
    <property type="protein sequence ID" value="EGC39374.1"/>
    <property type="molecule type" value="Genomic_DNA"/>
</dbReference>
<keyword evidence="6 8" id="KW-0472">Membrane</keyword>
<comment type="subcellular location">
    <subcellularLocation>
        <location evidence="1">Membrane</location>
        <topology evidence="1">Multi-pass membrane protein</topology>
    </subcellularLocation>
</comment>
<evidence type="ECO:0000256" key="7">
    <source>
        <dbReference type="SAM" id="MobiDB-lite"/>
    </source>
</evidence>
<feature type="transmembrane region" description="Helical" evidence="8">
    <location>
        <begin position="526"/>
        <end position="544"/>
    </location>
</feature>
<name>F0Z9F5_DICPU</name>
<feature type="transmembrane region" description="Helical" evidence="8">
    <location>
        <begin position="405"/>
        <end position="425"/>
    </location>
</feature>
<feature type="compositionally biased region" description="Basic and acidic residues" evidence="7">
    <location>
        <begin position="179"/>
        <end position="205"/>
    </location>
</feature>
<feature type="transmembrane region" description="Helical" evidence="8">
    <location>
        <begin position="564"/>
        <end position="582"/>
    </location>
</feature>
<feature type="transmembrane region" description="Helical" evidence="8">
    <location>
        <begin position="88"/>
        <end position="112"/>
    </location>
</feature>
<dbReference type="GO" id="GO:0140107">
    <property type="term" value="F:high-affinity potassium ion transmembrane transporter activity"/>
    <property type="evidence" value="ECO:0000318"/>
    <property type="project" value="GO_Central"/>
</dbReference>
<feature type="region of interest" description="Disordered" evidence="7">
    <location>
        <begin position="166"/>
        <end position="205"/>
    </location>
</feature>
<dbReference type="Pfam" id="PF02386">
    <property type="entry name" value="TrkH"/>
    <property type="match status" value="1"/>
</dbReference>
<evidence type="ECO:0000256" key="5">
    <source>
        <dbReference type="ARBA" id="ARBA00023065"/>
    </source>
</evidence>
<protein>
    <recommendedName>
        <fullName evidence="11">Potassium transport protein</fullName>
    </recommendedName>
</protein>
<proteinExistence type="predicted"/>
<evidence type="ECO:0000256" key="4">
    <source>
        <dbReference type="ARBA" id="ARBA00022989"/>
    </source>
</evidence>
<feature type="transmembrane region" description="Helical" evidence="8">
    <location>
        <begin position="333"/>
        <end position="354"/>
    </location>
</feature>
<feature type="region of interest" description="Disordered" evidence="7">
    <location>
        <begin position="223"/>
        <end position="304"/>
    </location>
</feature>
<dbReference type="InParanoid" id="F0Z9F5"/>
<dbReference type="GO" id="GO:0030007">
    <property type="term" value="P:intracellular potassium ion homeostasis"/>
    <property type="evidence" value="ECO:0000318"/>
    <property type="project" value="GO_Central"/>
</dbReference>
<dbReference type="GO" id="GO:1990573">
    <property type="term" value="P:potassium ion import across plasma membrane"/>
    <property type="evidence" value="ECO:0000318"/>
    <property type="project" value="GO_Central"/>
</dbReference>
<dbReference type="STRING" id="5786.F0Z9F5"/>
<dbReference type="Proteomes" id="UP000001064">
    <property type="component" value="Unassembled WGS sequence"/>
</dbReference>
<evidence type="ECO:0000256" key="8">
    <source>
        <dbReference type="SAM" id="Phobius"/>
    </source>
</evidence>
<dbReference type="InterPro" id="IPR051143">
    <property type="entry name" value="TrkH_K-transport"/>
</dbReference>
<accession>F0Z9F5</accession>
<keyword evidence="10" id="KW-1185">Reference proteome</keyword>
<gene>
    <name evidence="9" type="ORF">DICPUDRAFT_75029</name>
</gene>
<dbReference type="PANTHER" id="PTHR31064">
    <property type="entry name" value="POTASSIUM TRANSPORT PROTEIN DDB_G0292412-RELATED"/>
    <property type="match status" value="1"/>
</dbReference>
<dbReference type="OrthoDB" id="9999863at2759"/>
<evidence type="ECO:0000256" key="3">
    <source>
        <dbReference type="ARBA" id="ARBA00022692"/>
    </source>
</evidence>
<reference evidence="10" key="1">
    <citation type="journal article" date="2011" name="Genome Biol.">
        <title>Comparative genomics of the social amoebae Dictyostelium discoideum and Dictyostelium purpureum.</title>
        <authorList>
            <consortium name="US DOE Joint Genome Institute (JGI-PGF)"/>
            <person name="Sucgang R."/>
            <person name="Kuo A."/>
            <person name="Tian X."/>
            <person name="Salerno W."/>
            <person name="Parikh A."/>
            <person name="Feasley C.L."/>
            <person name="Dalin E."/>
            <person name="Tu H."/>
            <person name="Huang E."/>
            <person name="Barry K."/>
            <person name="Lindquist E."/>
            <person name="Shapiro H."/>
            <person name="Bruce D."/>
            <person name="Schmutz J."/>
            <person name="Salamov A."/>
            <person name="Fey P."/>
            <person name="Gaudet P."/>
            <person name="Anjard C."/>
            <person name="Babu M.M."/>
            <person name="Basu S."/>
            <person name="Bushmanova Y."/>
            <person name="van der Wel H."/>
            <person name="Katoh-Kurasawa M."/>
            <person name="Dinh C."/>
            <person name="Coutinho P.M."/>
            <person name="Saito T."/>
            <person name="Elias M."/>
            <person name="Schaap P."/>
            <person name="Kay R.R."/>
            <person name="Henrissat B."/>
            <person name="Eichinger L."/>
            <person name="Rivero F."/>
            <person name="Putnam N.H."/>
            <person name="West C.M."/>
            <person name="Loomis W.F."/>
            <person name="Chisholm R.L."/>
            <person name="Shaulsky G."/>
            <person name="Strassmann J.E."/>
            <person name="Queller D.C."/>
            <person name="Kuspa A."/>
            <person name="Grigoriev I.V."/>
        </authorList>
    </citation>
    <scope>NUCLEOTIDE SEQUENCE [LARGE SCALE GENOMIC DNA]</scope>
    <source>
        <strain evidence="10">QSDP1</strain>
    </source>
</reference>
<feature type="transmembrane region" description="Helical" evidence="8">
    <location>
        <begin position="30"/>
        <end position="52"/>
    </location>
</feature>
<evidence type="ECO:0008006" key="11">
    <source>
        <dbReference type="Google" id="ProtNLM"/>
    </source>
</evidence>
<evidence type="ECO:0000256" key="6">
    <source>
        <dbReference type="ARBA" id="ARBA00023136"/>
    </source>
</evidence>
<feature type="compositionally biased region" description="Basic and acidic residues" evidence="7">
    <location>
        <begin position="229"/>
        <end position="242"/>
    </location>
</feature>
<dbReference type="KEGG" id="dpp:DICPUDRAFT_75029"/>
<dbReference type="RefSeq" id="XP_003284048.1">
    <property type="nucleotide sequence ID" value="XM_003284000.1"/>
</dbReference>
<organism evidence="9 10">
    <name type="scientific">Dictyostelium purpureum</name>
    <name type="common">Slime mold</name>
    <dbReference type="NCBI Taxonomy" id="5786"/>
    <lineage>
        <taxon>Eukaryota</taxon>
        <taxon>Amoebozoa</taxon>
        <taxon>Evosea</taxon>
        <taxon>Eumycetozoa</taxon>
        <taxon>Dictyostelia</taxon>
        <taxon>Dictyosteliales</taxon>
        <taxon>Dictyosteliaceae</taxon>
        <taxon>Dictyostelium</taxon>
    </lineage>
</organism>
<feature type="compositionally biased region" description="Acidic residues" evidence="7">
    <location>
        <begin position="168"/>
        <end position="178"/>
    </location>
</feature>
<dbReference type="GO" id="GO:0005886">
    <property type="term" value="C:plasma membrane"/>
    <property type="evidence" value="ECO:0000318"/>
    <property type="project" value="GO_Central"/>
</dbReference>
<keyword evidence="4 8" id="KW-1133">Transmembrane helix</keyword>
<keyword evidence="5" id="KW-0406">Ion transport</keyword>
<dbReference type="OMA" id="NNHPRDV"/>
<dbReference type="eggNOG" id="KOG1341">
    <property type="taxonomic scope" value="Eukaryota"/>
</dbReference>
<evidence type="ECO:0000256" key="1">
    <source>
        <dbReference type="ARBA" id="ARBA00004141"/>
    </source>
</evidence>
<dbReference type="PANTHER" id="PTHR31064:SF30">
    <property type="entry name" value="HIGH-AFFINITY POTASSIUM TRANSPORT PROTEIN-RELATED"/>
    <property type="match status" value="1"/>
</dbReference>
<feature type="transmembrane region" description="Helical" evidence="8">
    <location>
        <begin position="594"/>
        <end position="612"/>
    </location>
</feature>
<evidence type="ECO:0000256" key="2">
    <source>
        <dbReference type="ARBA" id="ARBA00022448"/>
    </source>
</evidence>
<feature type="compositionally biased region" description="Low complexity" evidence="7">
    <location>
        <begin position="250"/>
        <end position="302"/>
    </location>
</feature>
<dbReference type="GeneID" id="10509953"/>
<feature type="transmembrane region" description="Helical" evidence="8">
    <location>
        <begin position="463"/>
        <end position="483"/>
    </location>
</feature>
<sequence>MIKFKNISKYFKIKFRKALVWFVGYLDQNYFFRFHLLYFVTLSLVGALIIFLIEIKSKVSFIDCLYISASAITTTGLVSVDISQWSNAALFVVMVWVQLGSTVLLTLPIVLLRRYFIRNSYNNPKSLGDSSNTSSLKESHSTPNLLSSFIDPFHTMTESLHLDQPLEFSDDDDEENEDNSDHSKGDEENQYEDDHSDNPKYQHDDEIGAHHEDDIEIGGVLTMDTPIGIDDHSDEESHHDYKTPIMKSKTSPNTLTTVNTSSSSSSSIKTNNTNNNNNTNNDNNNNNNNNNNSNNNNGNTNSIVINKSSPKVVSTTHVHSYVDNMEYRSLGKLLVIIPLYIVVIYFIAFFSLAIYIQANSNSQEIMKKNNVNGWWWTLFHVISAFNNAGLGLFPDSLIQVNHKYFILLVLSTLIIVGNTLFPFFLRGILRIISKFTKDPDPYNNLLDNPRSIFTHLFPYKETIKLFLVWIIFNVSQISLMALFDTNDIAFTNMNAGETLLNYYFSSISTRTCGFNSIDISLLSESVLLLFLGLMFVSSYPFIISLRSSAVNNKYSNQRDVMKDILIRDIFIPYVCILSIAIFENQLLESGRASVFQLIFEIVSAFGNVGLTMSPGGHAISTLLRPISKLIVVITMLAGRHRNLPESIDQSINPATLKKNSIISKIITRYKRRKL</sequence>
<dbReference type="FunCoup" id="F0Z9F5">
    <property type="interactions" value="27"/>
</dbReference>
<evidence type="ECO:0000313" key="9">
    <source>
        <dbReference type="EMBL" id="EGC39374.1"/>
    </source>
</evidence>
<dbReference type="AlphaFoldDB" id="F0Z9F5"/>